<organism evidence="2 3">
    <name type="scientific">Sphingobacterium mizutaii NBRC 14946 = DSM 11724</name>
    <dbReference type="NCBI Taxonomy" id="1220576"/>
    <lineage>
        <taxon>Bacteria</taxon>
        <taxon>Pseudomonadati</taxon>
        <taxon>Bacteroidota</taxon>
        <taxon>Sphingobacteriia</taxon>
        <taxon>Sphingobacteriales</taxon>
        <taxon>Sphingobacteriaceae</taxon>
        <taxon>Sphingobacterium</taxon>
    </lineage>
</organism>
<dbReference type="InterPro" id="IPR000421">
    <property type="entry name" value="FA58C"/>
</dbReference>
<dbReference type="SUPFAM" id="SSF49785">
    <property type="entry name" value="Galactose-binding domain-like"/>
    <property type="match status" value="1"/>
</dbReference>
<evidence type="ECO:0000313" key="2">
    <source>
        <dbReference type="EMBL" id="GEM69135.1"/>
    </source>
</evidence>
<dbReference type="Gene3D" id="2.60.120.260">
    <property type="entry name" value="Galactose-binding domain-like"/>
    <property type="match status" value="1"/>
</dbReference>
<protein>
    <recommendedName>
        <fullName evidence="1">F5/8 type C domain-containing protein</fullName>
    </recommendedName>
</protein>
<comment type="caution">
    <text evidence="2">The sequence shown here is derived from an EMBL/GenBank/DDBJ whole genome shotgun (WGS) entry which is preliminary data.</text>
</comment>
<feature type="domain" description="F5/8 type C" evidence="1">
    <location>
        <begin position="170"/>
        <end position="325"/>
    </location>
</feature>
<dbReference type="EMBL" id="BJXH01000030">
    <property type="protein sequence ID" value="GEM69135.1"/>
    <property type="molecule type" value="Genomic_DNA"/>
</dbReference>
<evidence type="ECO:0000259" key="1">
    <source>
        <dbReference type="PROSITE" id="PS50022"/>
    </source>
</evidence>
<proteinExistence type="predicted"/>
<accession>A0ABQ0W5A9</accession>
<dbReference type="Pfam" id="PF00754">
    <property type="entry name" value="F5_F8_type_C"/>
    <property type="match status" value="1"/>
</dbReference>
<dbReference type="Gene3D" id="2.60.40.1740">
    <property type="entry name" value="hypothetical protein (bacova_03559)"/>
    <property type="match status" value="1"/>
</dbReference>
<keyword evidence="3" id="KW-1185">Reference proteome</keyword>
<dbReference type="Proteomes" id="UP000321676">
    <property type="component" value="Unassembled WGS sequence"/>
</dbReference>
<reference evidence="2 3" key="1">
    <citation type="submission" date="2019-07" db="EMBL/GenBank/DDBJ databases">
        <title>Whole genome shotgun sequence of Sphingobacterium mizutaii NBRC 14946.</title>
        <authorList>
            <person name="Hosoyama A."/>
            <person name="Uohara A."/>
            <person name="Ohji S."/>
            <person name="Ichikawa N."/>
        </authorList>
    </citation>
    <scope>NUCLEOTIDE SEQUENCE [LARGE SCALE GENOMIC DNA]</scope>
    <source>
        <strain evidence="2 3">NBRC 14946</strain>
    </source>
</reference>
<name>A0ABQ0W5A9_9SPHI</name>
<dbReference type="Pfam" id="PF08522">
    <property type="entry name" value="BT_3987-like_N"/>
    <property type="match status" value="1"/>
</dbReference>
<dbReference type="PROSITE" id="PS51257">
    <property type="entry name" value="PROKAR_LIPOPROTEIN"/>
    <property type="match status" value="1"/>
</dbReference>
<gene>
    <name evidence="2" type="ORF">SMI01S_27410</name>
</gene>
<dbReference type="InterPro" id="IPR013728">
    <property type="entry name" value="BT_3987-like_N"/>
</dbReference>
<evidence type="ECO:0000313" key="3">
    <source>
        <dbReference type="Proteomes" id="UP000321676"/>
    </source>
</evidence>
<dbReference type="PROSITE" id="PS50022">
    <property type="entry name" value="FA58C_3"/>
    <property type="match status" value="1"/>
</dbReference>
<sequence length="325" mass="36937">MNFMKKNNKSFIAICLGLLAMVSCKEDVPTYEELNDTREEAKLNVQKATDGRQDLVIFPQIDERKDQFRVNYGGVGYPAEDLRISFAQDQKALDSVNKIREINGQELLLPFPAGSFNIDKESVVIPKGKTSSEYLTLTYNPKKFDLSKEYMLALTATNDQGYSFFPTGKTILYYAAVVEKVQPKTNWEAKADSEELTGEGESNGKVKFVIDNSINTFWHTQWQGNQPNFPHWVEVDFKADVYVTKIGLTRRQNNTNGFKTFDILGSTDGTTWKTLAVDQVMDRTEIEMQKFEVPAQFLKKIKINIKDNFNGQASTHLAEIDVLGY</sequence>
<dbReference type="InterPro" id="IPR008979">
    <property type="entry name" value="Galactose-bd-like_sf"/>
</dbReference>